<gene>
    <name evidence="3" type="ORF">A5CPEGH6_17880</name>
</gene>
<dbReference type="AlphaFoldDB" id="A0A4Y1X1X7"/>
<dbReference type="GeneID" id="98673774"/>
<organism evidence="3 4">
    <name type="scientific">Alistipes dispar</name>
    <dbReference type="NCBI Taxonomy" id="2585119"/>
    <lineage>
        <taxon>Bacteria</taxon>
        <taxon>Pseudomonadati</taxon>
        <taxon>Bacteroidota</taxon>
        <taxon>Bacteroidia</taxon>
        <taxon>Bacteroidales</taxon>
        <taxon>Rikenellaceae</taxon>
        <taxon>Alistipes</taxon>
    </lineage>
</organism>
<dbReference type="OrthoDB" id="1001469at2"/>
<keyword evidence="4" id="KW-1185">Reference proteome</keyword>
<evidence type="ECO:0000313" key="3">
    <source>
        <dbReference type="EMBL" id="BBL07150.1"/>
    </source>
</evidence>
<name>A0A4Y1X1X7_9BACT</name>
<sequence length="200" mass="21086">MKKRIVFPLFLLLLAGGTAAAQNWQEALKQAATAVGDKATDGKLTQYALPGTWTYSAPGVRFEGEEAAADLGAALLVPAISEQLAKLYLAAGIQPGSSTVTFDREGGFTAAFGKQKLTGSYEYDAGSHTVSVRPSDEKLEKIGAVSGRAYVSGSELQLLFPVTKLLELAKDVSSQAASLEAASALLANYKNLYIGFSFKK</sequence>
<dbReference type="KEGG" id="ada:A5CPEGH6_17880"/>
<protein>
    <submittedName>
        <fullName evidence="3">DUF4923 domain-containing protein</fullName>
    </submittedName>
</protein>
<dbReference type="EMBL" id="AP019736">
    <property type="protein sequence ID" value="BBL07150.1"/>
    <property type="molecule type" value="Genomic_DNA"/>
</dbReference>
<dbReference type="Pfam" id="PF16270">
    <property type="entry name" value="DUF4923"/>
    <property type="match status" value="1"/>
</dbReference>
<evidence type="ECO:0000313" key="4">
    <source>
        <dbReference type="Proteomes" id="UP000319374"/>
    </source>
</evidence>
<dbReference type="InterPro" id="IPR032575">
    <property type="entry name" value="DUF4923"/>
</dbReference>
<feature type="domain" description="DUF4923" evidence="2">
    <location>
        <begin position="27"/>
        <end position="200"/>
    </location>
</feature>
<dbReference type="Proteomes" id="UP000319374">
    <property type="component" value="Chromosome"/>
</dbReference>
<evidence type="ECO:0000259" key="2">
    <source>
        <dbReference type="Pfam" id="PF16270"/>
    </source>
</evidence>
<reference evidence="4" key="1">
    <citation type="submission" date="2019-06" db="EMBL/GenBank/DDBJ databases">
        <title>Alistipes onderdonkii subsp. vulgaris subsp. nov., Alistipes dispar sp. nov. and Alistipes communis sp. nov., isolated from human faeces, and creation of Alistipes onderdonkii subsp. onderdonkii subsp. nov.</title>
        <authorList>
            <person name="Sakamoto M."/>
            <person name="Ikeyama N."/>
            <person name="Ogata Y."/>
            <person name="Suda W."/>
            <person name="Iino T."/>
            <person name="Hattori M."/>
            <person name="Ohkuma M."/>
        </authorList>
    </citation>
    <scope>NUCLEOTIDE SEQUENCE [LARGE SCALE GENOMIC DNA]</scope>
    <source>
        <strain evidence="4">5CPEGH6</strain>
    </source>
</reference>
<feature type="chain" id="PRO_5021384545" evidence="1">
    <location>
        <begin position="21"/>
        <end position="200"/>
    </location>
</feature>
<accession>A0A4Y1X1X7</accession>
<feature type="signal peptide" evidence="1">
    <location>
        <begin position="1"/>
        <end position="20"/>
    </location>
</feature>
<proteinExistence type="predicted"/>
<keyword evidence="1" id="KW-0732">Signal</keyword>
<dbReference type="RefSeq" id="WP_141429203.1">
    <property type="nucleotide sequence ID" value="NZ_AP019736.1"/>
</dbReference>
<evidence type="ECO:0000256" key="1">
    <source>
        <dbReference type="SAM" id="SignalP"/>
    </source>
</evidence>